<dbReference type="Proteomes" id="UP000249057">
    <property type="component" value="Unassembled WGS sequence"/>
</dbReference>
<dbReference type="EMBL" id="KZ825382">
    <property type="protein sequence ID" value="RAH41822.1"/>
    <property type="molecule type" value="Genomic_DNA"/>
</dbReference>
<gene>
    <name evidence="1" type="ORF">BO95DRAFT_255658</name>
</gene>
<reference evidence="1" key="1">
    <citation type="submission" date="2018-02" db="EMBL/GenBank/DDBJ databases">
        <title>The genomes of Aspergillus section Nigri reveals drivers in fungal speciation.</title>
        <authorList>
            <consortium name="DOE Joint Genome Institute"/>
            <person name="Vesth T.C."/>
            <person name="Nybo J."/>
            <person name="Theobald S."/>
            <person name="Brandl J."/>
            <person name="Frisvad J.C."/>
            <person name="Nielsen K.F."/>
            <person name="Lyhne E.K."/>
            <person name="Kogle M.E."/>
            <person name="Kuo A."/>
            <person name="Riley R."/>
            <person name="Clum A."/>
            <person name="Nolan M."/>
            <person name="Lipzen A."/>
            <person name="Salamov A."/>
            <person name="Henrissat B."/>
            <person name="Wiebenga A."/>
            <person name="De vries R.P."/>
            <person name="Grigoriev I.V."/>
            <person name="Mortensen U.H."/>
            <person name="Andersen M.R."/>
            <person name="Baker S.E."/>
        </authorList>
    </citation>
    <scope>NUCLEOTIDE SEQUENCE</scope>
    <source>
        <strain evidence="1">CBS 621.78</strain>
    </source>
</reference>
<evidence type="ECO:0000313" key="2">
    <source>
        <dbReference type="Proteomes" id="UP000249057"/>
    </source>
</evidence>
<protein>
    <submittedName>
        <fullName evidence="1">Uncharacterized protein</fullName>
    </submittedName>
</protein>
<name>A0ACD1FXY9_9EURO</name>
<proteinExistence type="predicted"/>
<evidence type="ECO:0000313" key="1">
    <source>
        <dbReference type="EMBL" id="RAH41822.1"/>
    </source>
</evidence>
<organism evidence="1 2">
    <name type="scientific">Aspergillus brunneoviolaceus CBS 621.78</name>
    <dbReference type="NCBI Taxonomy" id="1450534"/>
    <lineage>
        <taxon>Eukaryota</taxon>
        <taxon>Fungi</taxon>
        <taxon>Dikarya</taxon>
        <taxon>Ascomycota</taxon>
        <taxon>Pezizomycotina</taxon>
        <taxon>Eurotiomycetes</taxon>
        <taxon>Eurotiomycetidae</taxon>
        <taxon>Eurotiales</taxon>
        <taxon>Aspergillaceae</taxon>
        <taxon>Aspergillus</taxon>
        <taxon>Aspergillus subgen. Circumdati</taxon>
    </lineage>
</organism>
<keyword evidence="2" id="KW-1185">Reference proteome</keyword>
<sequence>PSHHVVNKAHHPLDLTSSHLFHPVPPLRALICMPFTEKPVNRLGRNDRRIDPNAEKAHPFAHQQHPRVRIEAPLDHGGRSLTDTQILAHGKLVLQGSGPQPGRREGLPEQEVPQVVGRDGRVELGEVGRHEQAAAAVVDQVGDAAIQEEARGEGRGVGDGGEMAFDSWSEVGGHDEGEREDYELVDEGDDLGHCGACLEGLV</sequence>
<feature type="non-terminal residue" evidence="1">
    <location>
        <position position="1"/>
    </location>
</feature>
<accession>A0ACD1FXY9</accession>